<proteinExistence type="predicted"/>
<keyword evidence="7" id="KW-1185">Reference proteome</keyword>
<sequence length="295" mass="29013">MRALRAAAVALVLAGAVLGAPGAATATGIAGPACDFNGDGRSDLAVGVPGESVGTLDSAGAVNILYGSAGGVTATGNQLFHQDSAGVDGVAEAGDAFGSDTACGDFNGSGHDELAIGIPRATVAGNVAAGAVAVAFGSGLGLSLLTSQVVSQGTLGVEGALEAGDSLGYALGTGDFDGNGRADLAAAAPGEAEGGLAGSGAVNVLYGSVLRLLTVNDQIFTQNSTGIDGVASAYDRFGGGPGVSTGQYRIGYALKQRIWTLGDRLHIPPHLTRGLSRTCRVCRCVRNRRRGHGAC</sequence>
<accession>A0A8J3L316</accession>
<dbReference type="Pfam" id="PF01839">
    <property type="entry name" value="FG-GAP"/>
    <property type="match status" value="2"/>
</dbReference>
<feature type="chain" id="PRO_5035244985" description="FG-GAP repeat protein" evidence="5">
    <location>
        <begin position="27"/>
        <end position="295"/>
    </location>
</feature>
<dbReference type="PANTHER" id="PTHR23221">
    <property type="entry name" value="GLYCOSYLPHOSPHATIDYLINOSITOL PHOSPHOLIPASE D"/>
    <property type="match status" value="1"/>
</dbReference>
<dbReference type="EMBL" id="BONI01000104">
    <property type="protein sequence ID" value="GIG10873.1"/>
    <property type="molecule type" value="Genomic_DNA"/>
</dbReference>
<evidence type="ECO:0000256" key="4">
    <source>
        <dbReference type="ARBA" id="ARBA00023180"/>
    </source>
</evidence>
<dbReference type="AlphaFoldDB" id="A0A8J3L316"/>
<dbReference type="RefSeq" id="WP_203698833.1">
    <property type="nucleotide sequence ID" value="NZ_BAAALC010000005.1"/>
</dbReference>
<keyword evidence="2" id="KW-0677">Repeat</keyword>
<name>A0A8J3L316_9ACTN</name>
<dbReference type="PANTHER" id="PTHR23221:SF7">
    <property type="entry name" value="PHOSPHATIDYLINOSITOL-GLYCAN-SPECIFIC PHOSPHOLIPASE D"/>
    <property type="match status" value="1"/>
</dbReference>
<dbReference type="SUPFAM" id="SSF69318">
    <property type="entry name" value="Integrin alpha N-terminal domain"/>
    <property type="match status" value="1"/>
</dbReference>
<keyword evidence="4" id="KW-0325">Glycoprotein</keyword>
<evidence type="ECO:0000256" key="2">
    <source>
        <dbReference type="ARBA" id="ARBA00022737"/>
    </source>
</evidence>
<dbReference type="InterPro" id="IPR028994">
    <property type="entry name" value="Integrin_alpha_N"/>
</dbReference>
<dbReference type="GO" id="GO:0016787">
    <property type="term" value="F:hydrolase activity"/>
    <property type="evidence" value="ECO:0007669"/>
    <property type="project" value="UniProtKB-KW"/>
</dbReference>
<evidence type="ECO:0000313" key="7">
    <source>
        <dbReference type="Proteomes" id="UP000630887"/>
    </source>
</evidence>
<evidence type="ECO:0008006" key="8">
    <source>
        <dbReference type="Google" id="ProtNLM"/>
    </source>
</evidence>
<organism evidence="6 7">
    <name type="scientific">Catellatospora coxensis</name>
    <dbReference type="NCBI Taxonomy" id="310354"/>
    <lineage>
        <taxon>Bacteria</taxon>
        <taxon>Bacillati</taxon>
        <taxon>Actinomycetota</taxon>
        <taxon>Actinomycetes</taxon>
        <taxon>Micromonosporales</taxon>
        <taxon>Micromonosporaceae</taxon>
        <taxon>Catellatospora</taxon>
    </lineage>
</organism>
<dbReference type="Proteomes" id="UP000630887">
    <property type="component" value="Unassembled WGS sequence"/>
</dbReference>
<evidence type="ECO:0000256" key="3">
    <source>
        <dbReference type="ARBA" id="ARBA00022801"/>
    </source>
</evidence>
<dbReference type="SMART" id="SM00191">
    <property type="entry name" value="Int_alpha"/>
    <property type="match status" value="3"/>
</dbReference>
<feature type="signal peptide" evidence="5">
    <location>
        <begin position="1"/>
        <end position="26"/>
    </location>
</feature>
<evidence type="ECO:0000256" key="5">
    <source>
        <dbReference type="SAM" id="SignalP"/>
    </source>
</evidence>
<gene>
    <name evidence="6" type="ORF">Cco03nite_75730</name>
</gene>
<dbReference type="Gene3D" id="2.130.10.130">
    <property type="entry name" value="Integrin alpha, N-terminal"/>
    <property type="match status" value="2"/>
</dbReference>
<keyword evidence="3" id="KW-0378">Hydrolase</keyword>
<keyword evidence="1 5" id="KW-0732">Signal</keyword>
<comment type="caution">
    <text evidence="6">The sequence shown here is derived from an EMBL/GenBank/DDBJ whole genome shotgun (WGS) entry which is preliminary data.</text>
</comment>
<dbReference type="InterPro" id="IPR013519">
    <property type="entry name" value="Int_alpha_beta-p"/>
</dbReference>
<evidence type="ECO:0000313" key="6">
    <source>
        <dbReference type="EMBL" id="GIG10873.1"/>
    </source>
</evidence>
<dbReference type="PROSITE" id="PS51470">
    <property type="entry name" value="FG_GAP"/>
    <property type="match status" value="1"/>
</dbReference>
<dbReference type="InterPro" id="IPR013517">
    <property type="entry name" value="FG-GAP"/>
</dbReference>
<evidence type="ECO:0000256" key="1">
    <source>
        <dbReference type="ARBA" id="ARBA00022729"/>
    </source>
</evidence>
<protein>
    <recommendedName>
        <fullName evidence="8">FG-GAP repeat protein</fullName>
    </recommendedName>
</protein>
<reference evidence="6 7" key="1">
    <citation type="submission" date="2021-01" db="EMBL/GenBank/DDBJ databases">
        <title>Whole genome shotgun sequence of Catellatospora coxensis NBRC 107359.</title>
        <authorList>
            <person name="Komaki H."/>
            <person name="Tamura T."/>
        </authorList>
    </citation>
    <scope>NUCLEOTIDE SEQUENCE [LARGE SCALE GENOMIC DNA]</scope>
    <source>
        <strain evidence="6 7">NBRC 107359</strain>
    </source>
</reference>